<keyword evidence="8" id="KW-0963">Cytoplasm</keyword>
<dbReference type="GO" id="GO:0008897">
    <property type="term" value="F:holo-[acyl-carrier-protein] synthase activity"/>
    <property type="evidence" value="ECO:0007669"/>
    <property type="project" value="UniProtKB-UniRule"/>
</dbReference>
<dbReference type="GO" id="GO:0006633">
    <property type="term" value="P:fatty acid biosynthetic process"/>
    <property type="evidence" value="ECO:0007669"/>
    <property type="project" value="UniProtKB-UniRule"/>
</dbReference>
<dbReference type="Proteomes" id="UP001243623">
    <property type="component" value="Chromosome"/>
</dbReference>
<dbReference type="InterPro" id="IPR037143">
    <property type="entry name" value="4-PPantetheinyl_Trfase_dom_sf"/>
</dbReference>
<dbReference type="InterPro" id="IPR002582">
    <property type="entry name" value="ACPS"/>
</dbReference>
<comment type="catalytic activity">
    <reaction evidence="8">
        <text>apo-[ACP] + CoA = holo-[ACP] + adenosine 3',5'-bisphosphate + H(+)</text>
        <dbReference type="Rhea" id="RHEA:12068"/>
        <dbReference type="Rhea" id="RHEA-COMP:9685"/>
        <dbReference type="Rhea" id="RHEA-COMP:9690"/>
        <dbReference type="ChEBI" id="CHEBI:15378"/>
        <dbReference type="ChEBI" id="CHEBI:29999"/>
        <dbReference type="ChEBI" id="CHEBI:57287"/>
        <dbReference type="ChEBI" id="CHEBI:58343"/>
        <dbReference type="ChEBI" id="CHEBI:64479"/>
        <dbReference type="EC" id="2.7.8.7"/>
    </reaction>
</comment>
<accession>A0A9Y2EVP4</accession>
<comment type="cofactor">
    <cofactor evidence="8">
        <name>Mg(2+)</name>
        <dbReference type="ChEBI" id="CHEBI:18420"/>
    </cofactor>
</comment>
<feature type="binding site" evidence="8">
    <location>
        <position position="56"/>
    </location>
    <ligand>
        <name>Mg(2+)</name>
        <dbReference type="ChEBI" id="CHEBI:18420"/>
    </ligand>
</feature>
<dbReference type="RefSeq" id="WP_147667775.1">
    <property type="nucleotide sequence ID" value="NZ_CP120678.1"/>
</dbReference>
<keyword evidence="11" id="KW-1185">Reference proteome</keyword>
<dbReference type="SUPFAM" id="SSF56214">
    <property type="entry name" value="4'-phosphopantetheinyl transferase"/>
    <property type="match status" value="1"/>
</dbReference>
<evidence type="ECO:0000313" key="10">
    <source>
        <dbReference type="EMBL" id="WIW71494.1"/>
    </source>
</evidence>
<dbReference type="GO" id="GO:0005737">
    <property type="term" value="C:cytoplasm"/>
    <property type="evidence" value="ECO:0007669"/>
    <property type="project" value="UniProtKB-SubCell"/>
</dbReference>
<evidence type="ECO:0000256" key="2">
    <source>
        <dbReference type="ARBA" id="ARBA00022679"/>
    </source>
</evidence>
<dbReference type="Gene3D" id="3.90.470.20">
    <property type="entry name" value="4'-phosphopantetheinyl transferase domain"/>
    <property type="match status" value="1"/>
</dbReference>
<evidence type="ECO:0000313" key="11">
    <source>
        <dbReference type="Proteomes" id="UP001243623"/>
    </source>
</evidence>
<comment type="similarity">
    <text evidence="8">Belongs to the P-Pant transferase superfamily. AcpS family.</text>
</comment>
<dbReference type="InterPro" id="IPR004568">
    <property type="entry name" value="Ppantetheine-prot_Trfase_dom"/>
</dbReference>
<dbReference type="AlphaFoldDB" id="A0A9Y2EVP4"/>
<name>A0A9Y2EVP4_9FIRM</name>
<feature type="binding site" evidence="8">
    <location>
        <position position="8"/>
    </location>
    <ligand>
        <name>Mg(2+)</name>
        <dbReference type="ChEBI" id="CHEBI:18420"/>
    </ligand>
</feature>
<organism evidence="10 11">
    <name type="scientific">Selenobaculum gibii</name>
    <dbReference type="NCBI Taxonomy" id="3054208"/>
    <lineage>
        <taxon>Bacteria</taxon>
        <taxon>Bacillati</taxon>
        <taxon>Bacillota</taxon>
        <taxon>Negativicutes</taxon>
        <taxon>Selenomonadales</taxon>
        <taxon>Selenomonadaceae</taxon>
        <taxon>Selenobaculum</taxon>
    </lineage>
</organism>
<sequence length="124" mass="13615">MVIGIGIDIIEIERVKKAITKENFLKRVFTPKEIAYCEGRGAQKAASYAARFAGKEAVLKAFGTGLIGGILLEIEILNDELGAPKVYLSGFFARLAKEKEIQRIHLSLSHAHLYAVAHTVFEGD</sequence>
<gene>
    <name evidence="8 10" type="primary">acpS</name>
    <name evidence="10" type="ORF">P3F81_04080</name>
</gene>
<comment type="subcellular location">
    <subcellularLocation>
        <location evidence="8">Cytoplasm</location>
    </subcellularLocation>
</comment>
<feature type="domain" description="4'-phosphopantetheinyl transferase" evidence="9">
    <location>
        <begin position="4"/>
        <end position="98"/>
    </location>
</feature>
<evidence type="ECO:0000256" key="5">
    <source>
        <dbReference type="ARBA" id="ARBA00022842"/>
    </source>
</evidence>
<evidence type="ECO:0000256" key="4">
    <source>
        <dbReference type="ARBA" id="ARBA00022832"/>
    </source>
</evidence>
<evidence type="ECO:0000256" key="8">
    <source>
        <dbReference type="HAMAP-Rule" id="MF_00101"/>
    </source>
</evidence>
<keyword evidence="4 8" id="KW-0276">Fatty acid metabolism</keyword>
<evidence type="ECO:0000256" key="1">
    <source>
        <dbReference type="ARBA" id="ARBA00022516"/>
    </source>
</evidence>
<dbReference type="NCBIfam" id="TIGR00556">
    <property type="entry name" value="pantethn_trn"/>
    <property type="match status" value="1"/>
</dbReference>
<protein>
    <recommendedName>
        <fullName evidence="8">Holo-[acyl-carrier-protein] synthase</fullName>
        <shortName evidence="8">Holo-ACP synthase</shortName>
        <ecNumber evidence="8">2.7.8.7</ecNumber>
    </recommendedName>
    <alternativeName>
        <fullName evidence="8">4'-phosphopantetheinyl transferase AcpS</fullName>
    </alternativeName>
</protein>
<dbReference type="GO" id="GO:0000287">
    <property type="term" value="F:magnesium ion binding"/>
    <property type="evidence" value="ECO:0007669"/>
    <property type="project" value="UniProtKB-UniRule"/>
</dbReference>
<proteinExistence type="inferred from homology"/>
<dbReference type="EC" id="2.7.8.7" evidence="8"/>
<evidence type="ECO:0000256" key="3">
    <source>
        <dbReference type="ARBA" id="ARBA00022723"/>
    </source>
</evidence>
<keyword evidence="7 8" id="KW-0275">Fatty acid biosynthesis</keyword>
<dbReference type="NCBIfam" id="TIGR00516">
    <property type="entry name" value="acpS"/>
    <property type="match status" value="1"/>
</dbReference>
<reference evidence="10" key="1">
    <citation type="submission" date="2023-03" db="EMBL/GenBank/DDBJ databases">
        <title>Selenobaculum gbiensis gen. nov. sp. nov., a new bacterium isolated from the gut microbiota of IBD patient.</title>
        <authorList>
            <person name="Yeo S."/>
            <person name="Park H."/>
            <person name="Huh C.S."/>
        </authorList>
    </citation>
    <scope>NUCLEOTIDE SEQUENCE</scope>
    <source>
        <strain evidence="10">ICN-92133</strain>
    </source>
</reference>
<dbReference type="InterPro" id="IPR008278">
    <property type="entry name" value="4-PPantetheinyl_Trfase_dom"/>
</dbReference>
<dbReference type="Pfam" id="PF01648">
    <property type="entry name" value="ACPS"/>
    <property type="match status" value="1"/>
</dbReference>
<evidence type="ECO:0000259" key="9">
    <source>
        <dbReference type="Pfam" id="PF01648"/>
    </source>
</evidence>
<evidence type="ECO:0000256" key="7">
    <source>
        <dbReference type="ARBA" id="ARBA00023160"/>
    </source>
</evidence>
<dbReference type="EMBL" id="CP120678">
    <property type="protein sequence ID" value="WIW71494.1"/>
    <property type="molecule type" value="Genomic_DNA"/>
</dbReference>
<keyword evidence="1 8" id="KW-0444">Lipid biosynthesis</keyword>
<keyword evidence="2 8" id="KW-0808">Transferase</keyword>
<evidence type="ECO:0000256" key="6">
    <source>
        <dbReference type="ARBA" id="ARBA00023098"/>
    </source>
</evidence>
<keyword evidence="6 8" id="KW-0443">Lipid metabolism</keyword>
<comment type="function">
    <text evidence="8">Transfers the 4'-phosphopantetheine moiety from coenzyme A to a Ser of acyl-carrier-protein.</text>
</comment>
<keyword evidence="3 8" id="KW-0479">Metal-binding</keyword>
<dbReference type="HAMAP" id="MF_00101">
    <property type="entry name" value="AcpS"/>
    <property type="match status" value="1"/>
</dbReference>
<dbReference type="KEGG" id="sgbi:P3F81_04080"/>
<keyword evidence="5 8" id="KW-0460">Magnesium</keyword>